<dbReference type="Pfam" id="PF01406">
    <property type="entry name" value="tRNA-synt_1e"/>
    <property type="match status" value="1"/>
</dbReference>
<accession>A0AAE6Q8Y9</accession>
<feature type="binding site" evidence="12">
    <location>
        <position position="236"/>
    </location>
    <ligand>
        <name>Zn(2+)</name>
        <dbReference type="ChEBI" id="CHEBI:29105"/>
    </ligand>
</feature>
<dbReference type="GO" id="GO:0004817">
    <property type="term" value="F:cysteine-tRNA ligase activity"/>
    <property type="evidence" value="ECO:0007669"/>
    <property type="project" value="UniProtKB-UniRule"/>
</dbReference>
<comment type="similarity">
    <text evidence="2 12">Belongs to the class-I aminoacyl-tRNA synthetase family.</text>
</comment>
<dbReference type="InterPro" id="IPR015803">
    <property type="entry name" value="Cys-tRNA-ligase"/>
</dbReference>
<dbReference type="InterPro" id="IPR014729">
    <property type="entry name" value="Rossmann-like_a/b/a_fold"/>
</dbReference>
<comment type="subcellular location">
    <subcellularLocation>
        <location evidence="1 12">Cytoplasm</location>
    </subcellularLocation>
</comment>
<dbReference type="Gene3D" id="3.40.50.620">
    <property type="entry name" value="HUPs"/>
    <property type="match status" value="1"/>
</dbReference>
<dbReference type="PANTHER" id="PTHR10890">
    <property type="entry name" value="CYSTEINYL-TRNA SYNTHETASE"/>
    <property type="match status" value="1"/>
</dbReference>
<dbReference type="GO" id="GO:0008270">
    <property type="term" value="F:zinc ion binding"/>
    <property type="evidence" value="ECO:0007669"/>
    <property type="project" value="UniProtKB-UniRule"/>
</dbReference>
<evidence type="ECO:0000256" key="1">
    <source>
        <dbReference type="ARBA" id="ARBA00004496"/>
    </source>
</evidence>
<dbReference type="GO" id="GO:0005524">
    <property type="term" value="F:ATP binding"/>
    <property type="evidence" value="ECO:0007669"/>
    <property type="project" value="UniProtKB-UniRule"/>
</dbReference>
<evidence type="ECO:0000256" key="3">
    <source>
        <dbReference type="ARBA" id="ARBA00011245"/>
    </source>
</evidence>
<evidence type="ECO:0000256" key="6">
    <source>
        <dbReference type="ARBA" id="ARBA00022723"/>
    </source>
</evidence>
<evidence type="ECO:0000259" key="13">
    <source>
        <dbReference type="SMART" id="SM00840"/>
    </source>
</evidence>
<sequence length="457" mass="52407">MIIYNTLTGLEEQFVPLSVNNVKVYVCGPTVYDFAHIGNSRSVVIYDVLFRLLNILYPKVTYIRNITDIDDKIINVAKNNNQNIYDITAMYIKAFHEDMKKLNCLIPTHEPRATQNINVMLDLIQKLINHGHAYVHNDTVFFDINSYSGYGKLSGRNIVELIHGSRVDVEVGKKHPGDFVLWKPATDVDSKVMSCWQSPWGVGRPGWHIECSAMSYYYLGEDFDIHGGGADLQFPHHENEIAQSCCAFPNSNYARYWVHNGFLTVNHEKMSKSLGNFLTVRQLLDSGIRGEVIRYVFLNTHYRKPLDWNDNIVSSAQESLNRMYTVLKSIDGELLLDDVAVCDKVIDCLKDDINTPKAISLLHEMVKKINKTSDVDGKMYLIKVLVKSANFLGILHHSWQEWFQFDDDREIMQLICQRKEAKANGDFKKADSIRQILLDKGIVLSDNKDGTTLWYRN</sequence>
<evidence type="ECO:0000313" key="14">
    <source>
        <dbReference type="EMBL" id="QGR03316.1"/>
    </source>
</evidence>
<evidence type="ECO:0000256" key="11">
    <source>
        <dbReference type="ARBA" id="ARBA00023146"/>
    </source>
</evidence>
<dbReference type="EMBL" id="CP033455">
    <property type="protein sequence ID" value="QGR03316.1"/>
    <property type="molecule type" value="Genomic_DNA"/>
</dbReference>
<dbReference type="InterPro" id="IPR032678">
    <property type="entry name" value="tRNA-synt_1_cat_dom"/>
</dbReference>
<feature type="short sequence motif" description="'HIGH' region" evidence="12">
    <location>
        <begin position="29"/>
        <end position="39"/>
    </location>
</feature>
<keyword evidence="5 12" id="KW-0436">Ligase</keyword>
<evidence type="ECO:0000256" key="12">
    <source>
        <dbReference type="HAMAP-Rule" id="MF_00041"/>
    </source>
</evidence>
<proteinExistence type="inferred from homology"/>
<name>A0AAE6Q8Y9_EHRRU</name>
<evidence type="ECO:0000256" key="2">
    <source>
        <dbReference type="ARBA" id="ARBA00005594"/>
    </source>
</evidence>
<evidence type="ECO:0000256" key="4">
    <source>
        <dbReference type="ARBA" id="ARBA00022490"/>
    </source>
</evidence>
<organism evidence="14 15">
    <name type="scientific">Ehrlichia ruminantium</name>
    <name type="common">heartwater rickettsia</name>
    <name type="synonym">Cowdria ruminantium</name>
    <dbReference type="NCBI Taxonomy" id="779"/>
    <lineage>
        <taxon>Bacteria</taxon>
        <taxon>Pseudomonadati</taxon>
        <taxon>Pseudomonadota</taxon>
        <taxon>Alphaproteobacteria</taxon>
        <taxon>Rickettsiales</taxon>
        <taxon>Anaplasmataceae</taxon>
        <taxon>Ehrlichia</taxon>
    </lineage>
</organism>
<dbReference type="Gene3D" id="1.20.120.1910">
    <property type="entry name" value="Cysteine-tRNA ligase, C-terminal anti-codon recognition domain"/>
    <property type="match status" value="1"/>
</dbReference>
<dbReference type="EC" id="6.1.1.16" evidence="12"/>
<comment type="subunit">
    <text evidence="3 12">Monomer.</text>
</comment>
<feature type="domain" description="Cysteinyl-tRNA synthetase class Ia DALR" evidence="13">
    <location>
        <begin position="344"/>
        <end position="403"/>
    </location>
</feature>
<keyword evidence="4 12" id="KW-0963">Cytoplasm</keyword>
<feature type="binding site" evidence="12">
    <location>
        <position position="211"/>
    </location>
    <ligand>
        <name>Zn(2+)</name>
        <dbReference type="ChEBI" id="CHEBI:29105"/>
    </ligand>
</feature>
<evidence type="ECO:0000256" key="8">
    <source>
        <dbReference type="ARBA" id="ARBA00022833"/>
    </source>
</evidence>
<dbReference type="RefSeq" id="WP_158406492.1">
    <property type="nucleotide sequence ID" value="NZ_CP033454.1"/>
</dbReference>
<evidence type="ECO:0000256" key="10">
    <source>
        <dbReference type="ARBA" id="ARBA00022917"/>
    </source>
</evidence>
<keyword evidence="6 12" id="KW-0479">Metal-binding</keyword>
<evidence type="ECO:0000256" key="5">
    <source>
        <dbReference type="ARBA" id="ARBA00022598"/>
    </source>
</evidence>
<dbReference type="HAMAP" id="MF_00041">
    <property type="entry name" value="Cys_tRNA_synth"/>
    <property type="match status" value="1"/>
</dbReference>
<feature type="short sequence motif" description="'KMSKS' region" evidence="12">
    <location>
        <begin position="269"/>
        <end position="273"/>
    </location>
</feature>
<dbReference type="SUPFAM" id="SSF47323">
    <property type="entry name" value="Anticodon-binding domain of a subclass of class I aminoacyl-tRNA synthetases"/>
    <property type="match status" value="1"/>
</dbReference>
<keyword evidence="15" id="KW-1185">Reference proteome</keyword>
<keyword evidence="10 12" id="KW-0648">Protein biosynthesis</keyword>
<dbReference type="NCBIfam" id="TIGR00435">
    <property type="entry name" value="cysS"/>
    <property type="match status" value="1"/>
</dbReference>
<dbReference type="InterPro" id="IPR015273">
    <property type="entry name" value="Cys-tRNA-synt_Ia_DALR"/>
</dbReference>
<feature type="binding site" evidence="12">
    <location>
        <position position="272"/>
    </location>
    <ligand>
        <name>ATP</name>
        <dbReference type="ChEBI" id="CHEBI:30616"/>
    </ligand>
</feature>
<reference evidence="14 15" key="1">
    <citation type="submission" date="2018-10" db="EMBL/GenBank/DDBJ databases">
        <title>Propagation and draft genome sequences of three atypical Erhlichia ruminantium isolates.</title>
        <authorList>
            <person name="Liebenberg J."/>
            <person name="Steyn H."/>
            <person name="Josemans A."/>
            <person name="Zweygarth E."/>
        </authorList>
    </citation>
    <scope>NUCLEOTIDE SEQUENCE [LARGE SCALE GENOMIC DNA]</scope>
    <source>
        <strain evidence="14 15">Omatjenne</strain>
    </source>
</reference>
<gene>
    <name evidence="12" type="primary">cysS</name>
    <name evidence="14" type="ORF">EDL80_01755</name>
</gene>
<feature type="binding site" evidence="12">
    <location>
        <position position="27"/>
    </location>
    <ligand>
        <name>Zn(2+)</name>
        <dbReference type="ChEBI" id="CHEBI:29105"/>
    </ligand>
</feature>
<keyword evidence="8 12" id="KW-0862">Zinc</keyword>
<dbReference type="InterPro" id="IPR009080">
    <property type="entry name" value="tRNAsynth_Ia_anticodon-bd"/>
</dbReference>
<dbReference type="SMART" id="SM00840">
    <property type="entry name" value="DALR_2"/>
    <property type="match status" value="1"/>
</dbReference>
<dbReference type="GO" id="GO:0005829">
    <property type="term" value="C:cytosol"/>
    <property type="evidence" value="ECO:0007669"/>
    <property type="project" value="TreeGrafter"/>
</dbReference>
<dbReference type="PANTHER" id="PTHR10890:SF3">
    <property type="entry name" value="CYSTEINE--TRNA LIGASE, CYTOPLASMIC"/>
    <property type="match status" value="1"/>
</dbReference>
<feature type="binding site" evidence="12">
    <location>
        <position position="240"/>
    </location>
    <ligand>
        <name>Zn(2+)</name>
        <dbReference type="ChEBI" id="CHEBI:29105"/>
    </ligand>
</feature>
<evidence type="ECO:0000256" key="9">
    <source>
        <dbReference type="ARBA" id="ARBA00022840"/>
    </source>
</evidence>
<dbReference type="CDD" id="cd00672">
    <property type="entry name" value="CysRS_core"/>
    <property type="match status" value="1"/>
</dbReference>
<dbReference type="GO" id="GO:0006423">
    <property type="term" value="P:cysteinyl-tRNA aminoacylation"/>
    <property type="evidence" value="ECO:0007669"/>
    <property type="project" value="UniProtKB-UniRule"/>
</dbReference>
<comment type="cofactor">
    <cofactor evidence="12">
        <name>Zn(2+)</name>
        <dbReference type="ChEBI" id="CHEBI:29105"/>
    </cofactor>
    <text evidence="12">Binds 1 zinc ion per subunit.</text>
</comment>
<dbReference type="Pfam" id="PF09190">
    <property type="entry name" value="DALR_2"/>
    <property type="match status" value="1"/>
</dbReference>
<evidence type="ECO:0000313" key="15">
    <source>
        <dbReference type="Proteomes" id="UP000422822"/>
    </source>
</evidence>
<keyword evidence="7 12" id="KW-0547">Nucleotide-binding</keyword>
<comment type="catalytic activity">
    <reaction evidence="12">
        <text>tRNA(Cys) + L-cysteine + ATP = L-cysteinyl-tRNA(Cys) + AMP + diphosphate</text>
        <dbReference type="Rhea" id="RHEA:17773"/>
        <dbReference type="Rhea" id="RHEA-COMP:9661"/>
        <dbReference type="Rhea" id="RHEA-COMP:9679"/>
        <dbReference type="ChEBI" id="CHEBI:30616"/>
        <dbReference type="ChEBI" id="CHEBI:33019"/>
        <dbReference type="ChEBI" id="CHEBI:35235"/>
        <dbReference type="ChEBI" id="CHEBI:78442"/>
        <dbReference type="ChEBI" id="CHEBI:78517"/>
        <dbReference type="ChEBI" id="CHEBI:456215"/>
        <dbReference type="EC" id="6.1.1.16"/>
    </reaction>
</comment>
<protein>
    <recommendedName>
        <fullName evidence="12">Cysteine--tRNA ligase</fullName>
        <ecNumber evidence="12">6.1.1.16</ecNumber>
    </recommendedName>
    <alternativeName>
        <fullName evidence="12">Cysteinyl-tRNA synthetase</fullName>
        <shortName evidence="12">CysRS</shortName>
    </alternativeName>
</protein>
<dbReference type="AlphaFoldDB" id="A0AAE6Q8Y9"/>
<dbReference type="Proteomes" id="UP000422822">
    <property type="component" value="Chromosome"/>
</dbReference>
<dbReference type="InterPro" id="IPR024909">
    <property type="entry name" value="Cys-tRNA/MSH_ligase"/>
</dbReference>
<keyword evidence="11 12" id="KW-0030">Aminoacyl-tRNA synthetase</keyword>
<dbReference type="PRINTS" id="PR00983">
    <property type="entry name" value="TRNASYNTHCYS"/>
</dbReference>
<evidence type="ECO:0000256" key="7">
    <source>
        <dbReference type="ARBA" id="ARBA00022741"/>
    </source>
</evidence>
<keyword evidence="9 12" id="KW-0067">ATP-binding</keyword>
<dbReference type="SUPFAM" id="SSF52374">
    <property type="entry name" value="Nucleotidylyl transferase"/>
    <property type="match status" value="1"/>
</dbReference>